<accession>A0A918WBN5</accession>
<keyword evidence="3" id="KW-1185">Reference proteome</keyword>
<comment type="caution">
    <text evidence="2">The sequence shown here is derived from an EMBL/GenBank/DDBJ whole genome shotgun (WGS) entry which is preliminary data.</text>
</comment>
<proteinExistence type="predicted"/>
<feature type="region of interest" description="Disordered" evidence="1">
    <location>
        <begin position="23"/>
        <end position="52"/>
    </location>
</feature>
<dbReference type="RefSeq" id="WP_189983216.1">
    <property type="nucleotide sequence ID" value="NZ_BMUL01000025.1"/>
</dbReference>
<organism evidence="2 3">
    <name type="scientific">Streptomyces termitum</name>
    <dbReference type="NCBI Taxonomy" id="67368"/>
    <lineage>
        <taxon>Bacteria</taxon>
        <taxon>Bacillati</taxon>
        <taxon>Actinomycetota</taxon>
        <taxon>Actinomycetes</taxon>
        <taxon>Kitasatosporales</taxon>
        <taxon>Streptomycetaceae</taxon>
        <taxon>Streptomyces</taxon>
    </lineage>
</organism>
<dbReference type="Proteomes" id="UP000644020">
    <property type="component" value="Unassembled WGS sequence"/>
</dbReference>
<dbReference type="EMBL" id="BMUL01000025">
    <property type="protein sequence ID" value="GHB09317.1"/>
    <property type="molecule type" value="Genomic_DNA"/>
</dbReference>
<evidence type="ECO:0000313" key="3">
    <source>
        <dbReference type="Proteomes" id="UP000644020"/>
    </source>
</evidence>
<reference evidence="2" key="1">
    <citation type="journal article" date="2014" name="Int. J. Syst. Evol. Microbiol.">
        <title>Complete genome sequence of Corynebacterium casei LMG S-19264T (=DSM 44701T), isolated from a smear-ripened cheese.</title>
        <authorList>
            <consortium name="US DOE Joint Genome Institute (JGI-PGF)"/>
            <person name="Walter F."/>
            <person name="Albersmeier A."/>
            <person name="Kalinowski J."/>
            <person name="Ruckert C."/>
        </authorList>
    </citation>
    <scope>NUCLEOTIDE SEQUENCE</scope>
    <source>
        <strain evidence="2">JCM 4518</strain>
    </source>
</reference>
<reference evidence="2" key="2">
    <citation type="submission" date="2020-09" db="EMBL/GenBank/DDBJ databases">
        <authorList>
            <person name="Sun Q."/>
            <person name="Ohkuma M."/>
        </authorList>
    </citation>
    <scope>NUCLEOTIDE SEQUENCE</scope>
    <source>
        <strain evidence="2">JCM 4518</strain>
    </source>
</reference>
<sequence length="52" mass="5530">MRNIEATTKAVDPAEFVAELHAEGNLPQNTGGDPAVPDSAFPDTHTYEHPAV</sequence>
<protein>
    <submittedName>
        <fullName evidence="2">Uncharacterized protein</fullName>
    </submittedName>
</protein>
<evidence type="ECO:0000313" key="2">
    <source>
        <dbReference type="EMBL" id="GHB09317.1"/>
    </source>
</evidence>
<dbReference type="AlphaFoldDB" id="A0A918WBN5"/>
<gene>
    <name evidence="2" type="ORF">GCM10010305_60370</name>
</gene>
<evidence type="ECO:0000256" key="1">
    <source>
        <dbReference type="SAM" id="MobiDB-lite"/>
    </source>
</evidence>
<name>A0A918WBN5_9ACTN</name>